<gene>
    <name evidence="1" type="ORF">C5Y93_03815</name>
</gene>
<dbReference type="Pfam" id="PF13620">
    <property type="entry name" value="CarboxypepD_reg"/>
    <property type="match status" value="1"/>
</dbReference>
<proteinExistence type="predicted"/>
<evidence type="ECO:0000313" key="2">
    <source>
        <dbReference type="Proteomes" id="UP000237819"/>
    </source>
</evidence>
<accession>A0A2S8GRX1</accession>
<name>A0A2S8GRX1_9BACT</name>
<protein>
    <recommendedName>
        <fullName evidence="3">Carboxypeptidase regulatory-like domain-containing protein</fullName>
    </recommendedName>
</protein>
<organism evidence="1 2">
    <name type="scientific">Blastopirellula marina</name>
    <dbReference type="NCBI Taxonomy" id="124"/>
    <lineage>
        <taxon>Bacteria</taxon>
        <taxon>Pseudomonadati</taxon>
        <taxon>Planctomycetota</taxon>
        <taxon>Planctomycetia</taxon>
        <taxon>Pirellulales</taxon>
        <taxon>Pirellulaceae</taxon>
        <taxon>Blastopirellula</taxon>
    </lineage>
</organism>
<reference evidence="1 2" key="1">
    <citation type="submission" date="2018-02" db="EMBL/GenBank/DDBJ databases">
        <title>Comparative genomes isolates from brazilian mangrove.</title>
        <authorList>
            <person name="Araujo J.E."/>
            <person name="Taketani R.G."/>
            <person name="Silva M.C.P."/>
            <person name="Loureco M.V."/>
            <person name="Andreote F.D."/>
        </authorList>
    </citation>
    <scope>NUCLEOTIDE SEQUENCE [LARGE SCALE GENOMIC DNA]</scope>
    <source>
        <strain evidence="1 2">Nap-Phe MGV</strain>
    </source>
</reference>
<comment type="caution">
    <text evidence="1">The sequence shown here is derived from an EMBL/GenBank/DDBJ whole genome shotgun (WGS) entry which is preliminary data.</text>
</comment>
<dbReference type="Proteomes" id="UP000237819">
    <property type="component" value="Unassembled WGS sequence"/>
</dbReference>
<dbReference type="SUPFAM" id="SSF49464">
    <property type="entry name" value="Carboxypeptidase regulatory domain-like"/>
    <property type="match status" value="1"/>
</dbReference>
<dbReference type="AlphaFoldDB" id="A0A2S8GRX1"/>
<evidence type="ECO:0000313" key="1">
    <source>
        <dbReference type="EMBL" id="PQO47178.1"/>
    </source>
</evidence>
<dbReference type="InterPro" id="IPR008969">
    <property type="entry name" value="CarboxyPept-like_regulatory"/>
</dbReference>
<evidence type="ECO:0008006" key="3">
    <source>
        <dbReference type="Google" id="ProtNLM"/>
    </source>
</evidence>
<dbReference type="EMBL" id="PUHZ01000005">
    <property type="protein sequence ID" value="PQO47178.1"/>
    <property type="molecule type" value="Genomic_DNA"/>
</dbReference>
<sequence>MKFAIEFVEIRQYADDAAPTGNLHPSWKSSMTHSHLSRALLILSAAFVALSSLGTLSAEEPVAEKTPFALTIVDPDGQPLPDVTVEVRTRPAPEAADVTQGEFVRKGTYGSYAKTDKSGKLTIDFKRGQGVTFSVKTPGYGPYWASWGSRSHAVQLPPEFTMELDAGWVVGGIMTDEAGNPVAGVDIHPSIPFKRRPDDKNEIHLGGSVKSAADGSWKFESVPASMPALSLEFKHEDFQPSWTQLGREIYEVKPDAPLAKIKMDRGLSVTGQVADKEGKPIAGALVRTKFTNDIRKATTDENGRYVLRGCRPGMAQIVATAPGKAIDMIETQVDPAMKPVDFALEPGGKIRIRVLDAEGKGVPKARIFFQRWRGDHAYFPFDEVKEYADENGVWEWNEAPHDMFTADIVGAGGVQMTAQMLTAREEEYVFTPPPPLTISGKVVDAKTKQPIEKFMVTPGLRNADSSIGMNWDERERHPGAEGKYEVRILRAYPNNLVRIEASGYLVAISRDIKPEEGKVNFDFELEPAEDIAPQIVTPDGKPAAGAKVALGTANEQISVRAGSINDSSTYATEATADGDGRIRLSNPGLPFHLVITHDAGFAHLKSREDAIGDKITLTPWARVEGTFRVREKPVADVGMSLDSDGIETYSGKDNPRIYTTHEVKTGPDGKFVFEKVFPGRGWIGRRLTLVVNEGAREVVSSQRVAADYAPGRTTQVEIGGKGQAVIGKLTPPEGFKGEVFWRFGTVSLSSSLIGPPRPDPPAEIANNAAKAQAWRAEWRLSPEGIAWRVAYEAFEEEKRRIPYFTATIDRDGTFRIDDVPPGNYQMTVRFFEHSPGSLINHPVEVPPIDGVRAEKPLDLGTLQLQAN</sequence>
<dbReference type="Gene3D" id="2.60.40.1120">
    <property type="entry name" value="Carboxypeptidase-like, regulatory domain"/>
    <property type="match status" value="2"/>
</dbReference>